<feature type="compositionally biased region" description="Basic residues" evidence="4">
    <location>
        <begin position="101"/>
        <end position="117"/>
    </location>
</feature>
<reference evidence="6 7" key="1">
    <citation type="journal article" date="2016" name="Mol. Biol. Evol.">
        <title>Comparative Genomics of Early-Diverging Mushroom-Forming Fungi Provides Insights into the Origins of Lignocellulose Decay Capabilities.</title>
        <authorList>
            <person name="Nagy L.G."/>
            <person name="Riley R."/>
            <person name="Tritt A."/>
            <person name="Adam C."/>
            <person name="Daum C."/>
            <person name="Floudas D."/>
            <person name="Sun H."/>
            <person name="Yadav J.S."/>
            <person name="Pangilinan J."/>
            <person name="Larsson K.H."/>
            <person name="Matsuura K."/>
            <person name="Barry K."/>
            <person name="Labutti K."/>
            <person name="Kuo R."/>
            <person name="Ohm R.A."/>
            <person name="Bhattacharya S.S."/>
            <person name="Shirouzu T."/>
            <person name="Yoshinaga Y."/>
            <person name="Martin F.M."/>
            <person name="Grigoriev I.V."/>
            <person name="Hibbett D.S."/>
        </authorList>
    </citation>
    <scope>NUCLEOTIDE SEQUENCE [LARGE SCALE GENOMIC DNA]</scope>
    <source>
        <strain evidence="6 7">HHB14362 ss-1</strain>
    </source>
</reference>
<feature type="compositionally biased region" description="Acidic residues" evidence="4">
    <location>
        <begin position="331"/>
        <end position="347"/>
    </location>
</feature>
<evidence type="ECO:0000256" key="1">
    <source>
        <dbReference type="ARBA" id="ARBA00004123"/>
    </source>
</evidence>
<sequence length="655" mass="73484">MVRRRSTKVIKANSKPRGLNRKESKINKWNTVEDIPMDEEDEFHASRDKILLEGQEDADDDYGEEEEVFSLKGIPETDSEDEEEEEGNYEEDKEEQPAKFSSKKSKSKASKKEKHKLTASSSSESEDESEPEESWGTKKSAYYSSNAAQLESEDDEANEMEEREAARLQAKARDALGDDDFGLADAVEVALAEEDVLDLTAPSEPMLPALPTDKKAVIKHLEKTSPETLALARDLEDVVENLKSTKAKIAQLEADTNDDVLLGMAHLHYQALLTYTTTLAFYFHLRSSPKYAAKPETLRSHPVLARLLFLKQSLSTLEDLDFAASIGGSDLDSDDLDDDESDEDIDMMGDANGLWESDKKGPDVLMTPAEFDVFMAQLEAAKTGVRKEATTDGEADAGERPKKKRKTKASAQPAFDLAEPSSSAFSSHPSSTSKSRIDDDIYGDPTALLHADALDKSARKRSLQFYTAKIDSSAARRERARAQWGGDDDVPYRERKRESEKKKLEEARRRGMVGGDDLDETEPEVRKRKEEREDEDENEEGEDGYYSLVKKKKNERKEQKRKEYEAMKAASRPDYDNNTTEGPRALTRAILKNKGLTPHRSKSVRNPRVKKRQKFEQAKKKVASQKAVFKAGAGDVSRYEGEKTGISKVVKSVRL</sequence>
<feature type="compositionally biased region" description="Basic and acidic residues" evidence="4">
    <location>
        <begin position="490"/>
        <end position="509"/>
    </location>
</feature>
<dbReference type="EMBL" id="KV425562">
    <property type="protein sequence ID" value="KZT27417.1"/>
    <property type="molecule type" value="Genomic_DNA"/>
</dbReference>
<dbReference type="Proteomes" id="UP000076761">
    <property type="component" value="Unassembled WGS sequence"/>
</dbReference>
<evidence type="ECO:0000313" key="7">
    <source>
        <dbReference type="Proteomes" id="UP000076761"/>
    </source>
</evidence>
<dbReference type="PANTHER" id="PTHR13237:SF8">
    <property type="entry name" value="SOMETHING ABOUT SILENCING PROTEIN 10"/>
    <property type="match status" value="1"/>
</dbReference>
<evidence type="ECO:0000259" key="5">
    <source>
        <dbReference type="Pfam" id="PF09368"/>
    </source>
</evidence>
<dbReference type="InterPro" id="IPR018972">
    <property type="entry name" value="Sas10_C_dom"/>
</dbReference>
<dbReference type="GO" id="GO:0000462">
    <property type="term" value="P:maturation of SSU-rRNA from tricistronic rRNA transcript (SSU-rRNA, 5.8S rRNA, LSU-rRNA)"/>
    <property type="evidence" value="ECO:0007669"/>
    <property type="project" value="TreeGrafter"/>
</dbReference>
<proteinExistence type="inferred from homology"/>
<dbReference type="Pfam" id="PF09368">
    <property type="entry name" value="Sas10"/>
    <property type="match status" value="1"/>
</dbReference>
<dbReference type="OrthoDB" id="1924577at2759"/>
<protein>
    <recommendedName>
        <fullName evidence="5">Sas10 C-terminal domain-containing protein</fullName>
    </recommendedName>
</protein>
<feature type="compositionally biased region" description="Acidic residues" evidence="4">
    <location>
        <begin position="54"/>
        <end position="68"/>
    </location>
</feature>
<feature type="region of interest" description="Disordered" evidence="4">
    <location>
        <begin position="1"/>
        <end position="166"/>
    </location>
</feature>
<feature type="compositionally biased region" description="Acidic residues" evidence="4">
    <location>
        <begin position="151"/>
        <end position="162"/>
    </location>
</feature>
<feature type="domain" description="Sas10 C-terminal" evidence="5">
    <location>
        <begin position="581"/>
        <end position="655"/>
    </location>
</feature>
<gene>
    <name evidence="6" type="ORF">NEOLEDRAFT_1240361</name>
</gene>
<feature type="region of interest" description="Disordered" evidence="4">
    <location>
        <begin position="331"/>
        <end position="359"/>
    </location>
</feature>
<evidence type="ECO:0000256" key="3">
    <source>
        <dbReference type="ARBA" id="ARBA00023242"/>
    </source>
</evidence>
<keyword evidence="7" id="KW-1185">Reference proteome</keyword>
<dbReference type="InParanoid" id="A0A165TZR6"/>
<feature type="region of interest" description="Disordered" evidence="4">
    <location>
        <begin position="383"/>
        <end position="442"/>
    </location>
</feature>
<feature type="compositionally biased region" description="Acidic residues" evidence="4">
    <location>
        <begin position="124"/>
        <end position="133"/>
    </location>
</feature>
<feature type="compositionally biased region" description="Basic residues" evidence="4">
    <location>
        <begin position="597"/>
        <end position="613"/>
    </location>
</feature>
<accession>A0A165TZR6</accession>
<feature type="compositionally biased region" description="Acidic residues" evidence="4">
    <location>
        <begin position="77"/>
        <end position="94"/>
    </location>
</feature>
<keyword evidence="3" id="KW-0539">Nucleus</keyword>
<name>A0A165TZR6_9AGAM</name>
<feature type="compositionally biased region" description="Basic and acidic residues" evidence="4">
    <location>
        <begin position="555"/>
        <end position="575"/>
    </location>
</feature>
<feature type="compositionally biased region" description="Acidic residues" evidence="4">
    <location>
        <begin position="532"/>
        <end position="543"/>
    </location>
</feature>
<evidence type="ECO:0000313" key="6">
    <source>
        <dbReference type="EMBL" id="KZT27417.1"/>
    </source>
</evidence>
<dbReference type="GO" id="GO:0032040">
    <property type="term" value="C:small-subunit processome"/>
    <property type="evidence" value="ECO:0007669"/>
    <property type="project" value="TreeGrafter"/>
</dbReference>
<evidence type="ECO:0000256" key="4">
    <source>
        <dbReference type="SAM" id="MobiDB-lite"/>
    </source>
</evidence>
<evidence type="ECO:0000256" key="2">
    <source>
        <dbReference type="ARBA" id="ARBA00010979"/>
    </source>
</evidence>
<dbReference type="AlphaFoldDB" id="A0A165TZR6"/>
<comment type="similarity">
    <text evidence="2">Belongs to the SAS10 family.</text>
</comment>
<dbReference type="STRING" id="1314782.A0A165TZR6"/>
<organism evidence="6 7">
    <name type="scientific">Neolentinus lepideus HHB14362 ss-1</name>
    <dbReference type="NCBI Taxonomy" id="1314782"/>
    <lineage>
        <taxon>Eukaryota</taxon>
        <taxon>Fungi</taxon>
        <taxon>Dikarya</taxon>
        <taxon>Basidiomycota</taxon>
        <taxon>Agaricomycotina</taxon>
        <taxon>Agaricomycetes</taxon>
        <taxon>Gloeophyllales</taxon>
        <taxon>Gloeophyllaceae</taxon>
        <taxon>Neolentinus</taxon>
    </lineage>
</organism>
<dbReference type="FunCoup" id="A0A165TZR6">
    <property type="interactions" value="149"/>
</dbReference>
<dbReference type="PANTHER" id="PTHR13237">
    <property type="entry name" value="SOMETHING ABOUT SILENCING PROTEIN 10-RELATED"/>
    <property type="match status" value="1"/>
</dbReference>
<feature type="region of interest" description="Disordered" evidence="4">
    <location>
        <begin position="466"/>
        <end position="620"/>
    </location>
</feature>
<feature type="compositionally biased region" description="Low complexity" evidence="4">
    <location>
        <begin position="421"/>
        <end position="434"/>
    </location>
</feature>
<comment type="subcellular location">
    <subcellularLocation>
        <location evidence="1">Nucleus</location>
    </subcellularLocation>
</comment>